<proteinExistence type="predicted"/>
<dbReference type="Proteomes" id="UP001152795">
    <property type="component" value="Unassembled WGS sequence"/>
</dbReference>
<feature type="compositionally biased region" description="Polar residues" evidence="1">
    <location>
        <begin position="87"/>
        <end position="96"/>
    </location>
</feature>
<evidence type="ECO:0000313" key="2">
    <source>
        <dbReference type="EMBL" id="CAB3993768.1"/>
    </source>
</evidence>
<dbReference type="EMBL" id="CACRXK020002325">
    <property type="protein sequence ID" value="CAB3993768.1"/>
    <property type="molecule type" value="Genomic_DNA"/>
</dbReference>
<dbReference type="AlphaFoldDB" id="A0A6S7GNX8"/>
<organism evidence="2 3">
    <name type="scientific">Paramuricea clavata</name>
    <name type="common">Red gorgonian</name>
    <name type="synonym">Violescent sea-whip</name>
    <dbReference type="NCBI Taxonomy" id="317549"/>
    <lineage>
        <taxon>Eukaryota</taxon>
        <taxon>Metazoa</taxon>
        <taxon>Cnidaria</taxon>
        <taxon>Anthozoa</taxon>
        <taxon>Octocorallia</taxon>
        <taxon>Malacalcyonacea</taxon>
        <taxon>Plexauridae</taxon>
        <taxon>Paramuricea</taxon>
    </lineage>
</organism>
<protein>
    <submittedName>
        <fullName evidence="2">Uncharacterized protein</fullName>
    </submittedName>
</protein>
<sequence>MAKDTTSGSGVLDNILLSTKSSDATANFGPRNVSSPKLNSDNQKIDLLMNDITPVVTTLNKAYEDSLLHESDEDINNSEVSPPKQIKLTTATTESDSPIGVVDSLGSEVNTEEKTGPAISEKIAKALDSIQSVWLIDYYKQP</sequence>
<keyword evidence="3" id="KW-1185">Reference proteome</keyword>
<accession>A0A6S7GNX8</accession>
<feature type="region of interest" description="Disordered" evidence="1">
    <location>
        <begin position="70"/>
        <end position="109"/>
    </location>
</feature>
<name>A0A6S7GNX8_PARCT</name>
<gene>
    <name evidence="2" type="ORF">PACLA_8A017005</name>
</gene>
<evidence type="ECO:0000256" key="1">
    <source>
        <dbReference type="SAM" id="MobiDB-lite"/>
    </source>
</evidence>
<evidence type="ECO:0000313" key="3">
    <source>
        <dbReference type="Proteomes" id="UP001152795"/>
    </source>
</evidence>
<feature type="region of interest" description="Disordered" evidence="1">
    <location>
        <begin position="21"/>
        <end position="40"/>
    </location>
</feature>
<comment type="caution">
    <text evidence="2">The sequence shown here is derived from an EMBL/GenBank/DDBJ whole genome shotgun (WGS) entry which is preliminary data.</text>
</comment>
<reference evidence="2" key="1">
    <citation type="submission" date="2020-04" db="EMBL/GenBank/DDBJ databases">
        <authorList>
            <person name="Alioto T."/>
            <person name="Alioto T."/>
            <person name="Gomez Garrido J."/>
        </authorList>
    </citation>
    <scope>NUCLEOTIDE SEQUENCE</scope>
    <source>
        <strain evidence="2">A484AB</strain>
    </source>
</reference>